<dbReference type="PANTHER" id="PTHR32196">
    <property type="entry name" value="ABC TRANSPORTER PERMEASE PROTEIN YPHD-RELATED-RELATED"/>
    <property type="match status" value="1"/>
</dbReference>
<name>A0A174A9P0_9FIRM</name>
<dbReference type="EMBL" id="CYZU01000004">
    <property type="protein sequence ID" value="CUN84933.1"/>
    <property type="molecule type" value="Genomic_DNA"/>
</dbReference>
<evidence type="ECO:0000313" key="8">
    <source>
        <dbReference type="Proteomes" id="UP000095544"/>
    </source>
</evidence>
<feature type="transmembrane region" description="Helical" evidence="6">
    <location>
        <begin position="76"/>
        <end position="100"/>
    </location>
</feature>
<keyword evidence="3 6" id="KW-0812">Transmembrane</keyword>
<feature type="transmembrane region" description="Helical" evidence="6">
    <location>
        <begin position="217"/>
        <end position="234"/>
    </location>
</feature>
<feature type="transmembrane region" description="Helical" evidence="6">
    <location>
        <begin position="135"/>
        <end position="154"/>
    </location>
</feature>
<sequence>MVTAMLLTRTGIPAILAMLIACLIGFICGLINGFFVAYCRITPFIVTLATGEIFKGIVYIITLGSPIIGIRESASVIGSGMLFGGIPYVLVYMLIAWLLLTTVLKYTVFGRHIFAVGGNRSAAAIVGVKVKKVELLTYALSGLLAAFAGVLMTLRLASFQVSIGSEWVMPSVTAAVLGGTSMTGGKGGMTGTIVGGLLMGVISVSITLLSVSSYLETVVTGMVVLIAVFIDAMTQRKNRN</sequence>
<comment type="subcellular location">
    <subcellularLocation>
        <location evidence="1">Cell membrane</location>
        <topology evidence="1">Multi-pass membrane protein</topology>
    </subcellularLocation>
</comment>
<keyword evidence="5 6" id="KW-0472">Membrane</keyword>
<feature type="transmembrane region" description="Helical" evidence="6">
    <location>
        <begin position="44"/>
        <end position="64"/>
    </location>
</feature>
<evidence type="ECO:0000313" key="7">
    <source>
        <dbReference type="EMBL" id="CUN84933.1"/>
    </source>
</evidence>
<evidence type="ECO:0000256" key="1">
    <source>
        <dbReference type="ARBA" id="ARBA00004651"/>
    </source>
</evidence>
<evidence type="ECO:0000256" key="3">
    <source>
        <dbReference type="ARBA" id="ARBA00022692"/>
    </source>
</evidence>
<dbReference type="GO" id="GO:0005886">
    <property type="term" value="C:plasma membrane"/>
    <property type="evidence" value="ECO:0007669"/>
    <property type="project" value="UniProtKB-SubCell"/>
</dbReference>
<evidence type="ECO:0000256" key="5">
    <source>
        <dbReference type="ARBA" id="ARBA00023136"/>
    </source>
</evidence>
<evidence type="ECO:0000256" key="2">
    <source>
        <dbReference type="ARBA" id="ARBA00022475"/>
    </source>
</evidence>
<dbReference type="GO" id="GO:0022857">
    <property type="term" value="F:transmembrane transporter activity"/>
    <property type="evidence" value="ECO:0007669"/>
    <property type="project" value="InterPro"/>
</dbReference>
<evidence type="ECO:0000256" key="6">
    <source>
        <dbReference type="SAM" id="Phobius"/>
    </source>
</evidence>
<feature type="transmembrane region" description="Helical" evidence="6">
    <location>
        <begin position="12"/>
        <end position="38"/>
    </location>
</feature>
<gene>
    <name evidence="7" type="primary">rbsC_2</name>
    <name evidence="7" type="ORF">ERS852491_00651</name>
</gene>
<dbReference type="Pfam" id="PF02653">
    <property type="entry name" value="BPD_transp_2"/>
    <property type="match status" value="1"/>
</dbReference>
<accession>A0A174A9P0</accession>
<dbReference type="AlphaFoldDB" id="A0A174A9P0"/>
<keyword evidence="4 6" id="KW-1133">Transmembrane helix</keyword>
<proteinExistence type="predicted"/>
<feature type="transmembrane region" description="Helical" evidence="6">
    <location>
        <begin position="191"/>
        <end position="211"/>
    </location>
</feature>
<keyword evidence="2" id="KW-1003">Cell membrane</keyword>
<dbReference type="Proteomes" id="UP000095544">
    <property type="component" value="Unassembled WGS sequence"/>
</dbReference>
<evidence type="ECO:0000256" key="4">
    <source>
        <dbReference type="ARBA" id="ARBA00022989"/>
    </source>
</evidence>
<dbReference type="STRING" id="39482.ERS852491_00651"/>
<dbReference type="InterPro" id="IPR001851">
    <property type="entry name" value="ABC_transp_permease"/>
</dbReference>
<organism evidence="7 8">
    <name type="scientific">Faecalicatena contorta</name>
    <dbReference type="NCBI Taxonomy" id="39482"/>
    <lineage>
        <taxon>Bacteria</taxon>
        <taxon>Bacillati</taxon>
        <taxon>Bacillota</taxon>
        <taxon>Clostridia</taxon>
        <taxon>Lachnospirales</taxon>
        <taxon>Lachnospiraceae</taxon>
        <taxon>Faecalicatena</taxon>
    </lineage>
</organism>
<reference evidence="7 8" key="1">
    <citation type="submission" date="2015-09" db="EMBL/GenBank/DDBJ databases">
        <authorList>
            <consortium name="Pathogen Informatics"/>
        </authorList>
    </citation>
    <scope>NUCLEOTIDE SEQUENCE [LARGE SCALE GENOMIC DNA]</scope>
    <source>
        <strain evidence="7 8">2789STDY5834876</strain>
    </source>
</reference>
<protein>
    <submittedName>
        <fullName evidence="7">Ribose transport system permease protein rbsC</fullName>
    </submittedName>
</protein>
<dbReference type="CDD" id="cd06579">
    <property type="entry name" value="TM_PBP1_transp_AraH_like"/>
    <property type="match status" value="1"/>
</dbReference>